<accession>A0ABY3VNK2</accession>
<dbReference type="Proteomes" id="UP001055336">
    <property type="component" value="Chromosome"/>
</dbReference>
<keyword evidence="1" id="KW-0472">Membrane</keyword>
<dbReference type="RefSeq" id="WP_240261923.1">
    <property type="nucleotide sequence ID" value="NZ_CP092488.2"/>
</dbReference>
<evidence type="ECO:0000256" key="1">
    <source>
        <dbReference type="SAM" id="Phobius"/>
    </source>
</evidence>
<name>A0ABY3VNK2_9MYCO</name>
<protein>
    <submittedName>
        <fullName evidence="2">Uncharacterized protein</fullName>
    </submittedName>
</protein>
<keyword evidence="3" id="KW-1185">Reference proteome</keyword>
<feature type="transmembrane region" description="Helical" evidence="1">
    <location>
        <begin position="69"/>
        <end position="89"/>
    </location>
</feature>
<feature type="transmembrane region" description="Helical" evidence="1">
    <location>
        <begin position="101"/>
        <end position="121"/>
    </location>
</feature>
<reference evidence="2" key="1">
    <citation type="submission" date="2022-08" db="EMBL/GenBank/DDBJ databases">
        <title>Whole genome sequencing of non-tuberculosis mycobacteria type-strains.</title>
        <authorList>
            <person name="Igarashi Y."/>
            <person name="Osugi A."/>
            <person name="Mitarai S."/>
        </authorList>
    </citation>
    <scope>NUCLEOTIDE SEQUENCE</scope>
    <source>
        <strain evidence="2">DSM 45127</strain>
    </source>
</reference>
<evidence type="ECO:0000313" key="3">
    <source>
        <dbReference type="Proteomes" id="UP001055336"/>
    </source>
</evidence>
<organism evidence="2 3">
    <name type="scientific">Mycobacterium paraterrae</name>
    <dbReference type="NCBI Taxonomy" id="577492"/>
    <lineage>
        <taxon>Bacteria</taxon>
        <taxon>Bacillati</taxon>
        <taxon>Actinomycetota</taxon>
        <taxon>Actinomycetes</taxon>
        <taxon>Mycobacteriales</taxon>
        <taxon>Mycobacteriaceae</taxon>
        <taxon>Mycobacterium</taxon>
    </lineage>
</organism>
<feature type="transmembrane region" description="Helical" evidence="1">
    <location>
        <begin position="141"/>
        <end position="163"/>
    </location>
</feature>
<proteinExistence type="predicted"/>
<keyword evidence="1" id="KW-1133">Transmembrane helix</keyword>
<dbReference type="EMBL" id="CP092488">
    <property type="protein sequence ID" value="UMB70197.1"/>
    <property type="molecule type" value="Genomic_DNA"/>
</dbReference>
<sequence>MSRRRLRDHKVSAATGAFALYTAIMTVLERRMRATGGPGIIEFELAGSGFRAEQIMTQWGHDGQRAARASMWLDFGYMTSYGILAALLLERARLRWGHPRALIGAAVVAVAGDAIEGVSLLKVLDRDRVDVHARRARTAALAKFAALAGALGYVVAEAIRPLFSPRR</sequence>
<evidence type="ECO:0000313" key="2">
    <source>
        <dbReference type="EMBL" id="UMB70197.1"/>
    </source>
</evidence>
<keyword evidence="1" id="KW-0812">Transmembrane</keyword>
<gene>
    <name evidence="2" type="ORF">MKK62_02330</name>
</gene>